<dbReference type="EC" id="6.6.1.1" evidence="3"/>
<dbReference type="InterPro" id="IPR036465">
    <property type="entry name" value="vWFA_dom_sf"/>
</dbReference>
<dbReference type="Pfam" id="PF13519">
    <property type="entry name" value="VWA_2"/>
    <property type="match status" value="1"/>
</dbReference>
<dbReference type="Pfam" id="PF17863">
    <property type="entry name" value="AAA_lid_2"/>
    <property type="match status" value="1"/>
</dbReference>
<keyword evidence="3" id="KW-0436">Ligase</keyword>
<dbReference type="NCBIfam" id="NF009943">
    <property type="entry name" value="PRK13406.1"/>
    <property type="match status" value="1"/>
</dbReference>
<feature type="region of interest" description="Disordered" evidence="1">
    <location>
        <begin position="295"/>
        <end position="331"/>
    </location>
</feature>
<keyword evidence="4" id="KW-1185">Reference proteome</keyword>
<proteinExistence type="predicted"/>
<name>A0ABT4XN71_9RHOB</name>
<gene>
    <name evidence="3" type="ORF">PFY00_01495</name>
</gene>
<reference evidence="3 4" key="1">
    <citation type="submission" date="2023-01" db="EMBL/GenBank/DDBJ databases">
        <title>Thalassococcus onchidii sp. nov., isolated from a marine invertebrate from the South China Sea.</title>
        <authorList>
            <person name="Xu S."/>
            <person name="Liu Z."/>
            <person name="Xu Y."/>
        </authorList>
    </citation>
    <scope>NUCLEOTIDE SEQUENCE [LARGE SCALE GENOMIC DNA]</scope>
    <source>
        <strain evidence="3 4">KCTC 32084</strain>
    </source>
</reference>
<dbReference type="SUPFAM" id="SSF53300">
    <property type="entry name" value="vWA-like"/>
    <property type="match status" value="1"/>
</dbReference>
<comment type="caution">
    <text evidence="3">The sequence shown here is derived from an EMBL/GenBank/DDBJ whole genome shotgun (WGS) entry which is preliminary data.</text>
</comment>
<organism evidence="3 4">
    <name type="scientific">Thalassococcus lentus</name>
    <dbReference type="NCBI Taxonomy" id="1210524"/>
    <lineage>
        <taxon>Bacteria</taxon>
        <taxon>Pseudomonadati</taxon>
        <taxon>Pseudomonadota</taxon>
        <taxon>Alphaproteobacteria</taxon>
        <taxon>Rhodobacterales</taxon>
        <taxon>Roseobacteraceae</taxon>
        <taxon>Thalassococcus</taxon>
    </lineage>
</organism>
<dbReference type="InterPro" id="IPR002035">
    <property type="entry name" value="VWF_A"/>
</dbReference>
<evidence type="ECO:0000256" key="1">
    <source>
        <dbReference type="SAM" id="MobiDB-lite"/>
    </source>
</evidence>
<dbReference type="EMBL" id="JAQIOY010000001">
    <property type="protein sequence ID" value="MDA7423389.1"/>
    <property type="molecule type" value="Genomic_DNA"/>
</dbReference>
<dbReference type="PANTHER" id="PTHR43473">
    <property type="entry name" value="MAGNESIUM-CHELATASE SUBUNIT CHLD, CHLOROPLASTIC"/>
    <property type="match status" value="1"/>
</dbReference>
<dbReference type="Gene3D" id="1.10.8.80">
    <property type="entry name" value="Magnesium chelatase subunit I, C-Terminal domain"/>
    <property type="match status" value="1"/>
</dbReference>
<dbReference type="GO" id="GO:0016851">
    <property type="term" value="F:magnesium chelatase activity"/>
    <property type="evidence" value="ECO:0007669"/>
    <property type="project" value="UniProtKB-EC"/>
</dbReference>
<dbReference type="SMART" id="SM00327">
    <property type="entry name" value="VWA"/>
    <property type="match status" value="1"/>
</dbReference>
<dbReference type="Proteomes" id="UP001210720">
    <property type="component" value="Unassembled WGS sequence"/>
</dbReference>
<protein>
    <submittedName>
        <fullName evidence="3">Magnesium chelatase subunit D</fullName>
        <ecNumber evidence="3">6.6.1.1</ecNumber>
    </submittedName>
</protein>
<dbReference type="InterPro" id="IPR027417">
    <property type="entry name" value="P-loop_NTPase"/>
</dbReference>
<dbReference type="RefSeq" id="WP_271430746.1">
    <property type="nucleotide sequence ID" value="NZ_JAQIOY010000001.1"/>
</dbReference>
<sequence length="561" mass="59178">MIEDSAQSWITGQLALTLLAVDPAGLGGLHLRSRASPVRDIFLGSRPPSLAPLRRITPNIADAQLFGGIDISGTLAQGRVVKSKGLLAEPQFLLLTMAERCTAGLAARLAQALDTQMGHCLILMDEGADDDEVAPMALRERLAFSLELDGLRAAELAEIVLDQHDVLRARKAVGEIGVPEDALEMLVVTAARFGIDSLRAPLLALACARAHAALVGHTSVTGEDLQIAAQLVYSHRATMIPQEAEDSPDQPDQAPEPEEPQNHEADENLQDIPSEMLIEAVKALLPPEILSALNKPGSAKGAKGSGGAGQKRKGNRRGRPLPSRMGTPTGDNRIDIVATLRAAAPWQPMRRKAQPEASGLLIRSSDIHIRQYQELSDRLIIFGVDASGSSAVARLSEAKGAVELMLGEAYSRRDHVALIAFRGEGAEVILSPTRSLVQTKRRLAGLPGGGGTPLAAGLKAMSELAQQAQSQGLSPSLAILTDGRANVPLPGRVGRAAAKEDAETMASVLRSMNLPSVMVDTSVRPQRDLNVLAGVLGATYVPLPRADARGLSKAIGAALEV</sequence>
<feature type="compositionally biased region" description="Basic residues" evidence="1">
    <location>
        <begin position="310"/>
        <end position="319"/>
    </location>
</feature>
<accession>A0ABT4XN71</accession>
<dbReference type="SUPFAM" id="SSF52540">
    <property type="entry name" value="P-loop containing nucleoside triphosphate hydrolases"/>
    <property type="match status" value="1"/>
</dbReference>
<dbReference type="InterPro" id="IPR041628">
    <property type="entry name" value="ChlI/MoxR_AAA_lid"/>
</dbReference>
<evidence type="ECO:0000259" key="2">
    <source>
        <dbReference type="PROSITE" id="PS50234"/>
    </source>
</evidence>
<feature type="domain" description="VWFA" evidence="2">
    <location>
        <begin position="379"/>
        <end position="559"/>
    </location>
</feature>
<feature type="region of interest" description="Disordered" evidence="1">
    <location>
        <begin position="242"/>
        <end position="265"/>
    </location>
</feature>
<dbReference type="Gene3D" id="3.40.50.410">
    <property type="entry name" value="von Willebrand factor, type A domain"/>
    <property type="match status" value="1"/>
</dbReference>
<evidence type="ECO:0000313" key="4">
    <source>
        <dbReference type="Proteomes" id="UP001210720"/>
    </source>
</evidence>
<dbReference type="PANTHER" id="PTHR43473:SF2">
    <property type="entry name" value="MAGNESIUM-CHELATASE SUBUNIT CHLD, CHLOROPLASTIC"/>
    <property type="match status" value="1"/>
</dbReference>
<evidence type="ECO:0000313" key="3">
    <source>
        <dbReference type="EMBL" id="MDA7423389.1"/>
    </source>
</evidence>
<feature type="compositionally biased region" description="Acidic residues" evidence="1">
    <location>
        <begin position="243"/>
        <end position="259"/>
    </location>
</feature>
<dbReference type="PROSITE" id="PS50234">
    <property type="entry name" value="VWFA"/>
    <property type="match status" value="1"/>
</dbReference>